<dbReference type="PANTHER" id="PTHR33678:SF1">
    <property type="entry name" value="BLL1576 PROTEIN"/>
    <property type="match status" value="1"/>
</dbReference>
<evidence type="ECO:0000313" key="5">
    <source>
        <dbReference type="EMBL" id="QGU32178.1"/>
    </source>
</evidence>
<feature type="compositionally biased region" description="Polar residues" evidence="1">
    <location>
        <begin position="55"/>
        <end position="65"/>
    </location>
</feature>
<feature type="domain" description="DUF6444" evidence="4">
    <location>
        <begin position="3"/>
        <end position="94"/>
    </location>
</feature>
<dbReference type="InterPro" id="IPR024474">
    <property type="entry name" value="Znf_dom_IS66"/>
</dbReference>
<gene>
    <name evidence="5" type="ORF">E6P07_03745</name>
</gene>
<proteinExistence type="predicted"/>
<dbReference type="OrthoDB" id="9775820at2"/>
<dbReference type="KEGG" id="ttp:E6P07_03745"/>
<dbReference type="InterPro" id="IPR004291">
    <property type="entry name" value="Transposase_IS66_central"/>
</dbReference>
<evidence type="ECO:0000259" key="4">
    <source>
        <dbReference type="Pfam" id="PF20042"/>
    </source>
</evidence>
<keyword evidence="6" id="KW-1185">Reference proteome</keyword>
<dbReference type="EMBL" id="CP039268">
    <property type="protein sequence ID" value="QGU32178.1"/>
    <property type="molecule type" value="Genomic_DNA"/>
</dbReference>
<dbReference type="Proteomes" id="UP000426424">
    <property type="component" value="Chromosome"/>
</dbReference>
<feature type="domain" description="Transposase IS66 central" evidence="2">
    <location>
        <begin position="169"/>
        <end position="442"/>
    </location>
</feature>
<dbReference type="NCBIfam" id="NF033517">
    <property type="entry name" value="transpos_IS66"/>
    <property type="match status" value="1"/>
</dbReference>
<accession>A0A6I6E6P0</accession>
<dbReference type="Pfam" id="PF03050">
    <property type="entry name" value="DDE_Tnp_IS66"/>
    <property type="match status" value="1"/>
</dbReference>
<dbReference type="AlphaFoldDB" id="A0A6I6E6P0"/>
<sequence>MERLPDLADLTHAEKDALIHLLWDWVTALRQEVVRLTAEVTRLQGEVAHLRGQMAKNSRNSSIPSSAEGLKKTKSMRKQGSRPPGGQPGHSGSTLKQVAQPDHVVDHPLPEVCDVCGESLTGQATTEIRQVFDLPPVTMEVTEHRIHALRCTCGKLHRSEFPPEVTAPVQYGPGVKAQAVYLTQHHMLPVARTANVLADLYGVPISTGTVQAMIGEASERLAPTVARIADAVAQADVAGADESGFRVAGKLNWLHTAVTDTLTWLGLHAKRGKAAFEDFGLLYRLKGTLVHDGWASYRELTCTHALCNAHHLRELTFVHEECGQAWAKRMIDLLVSAHHETVAAHGQPLTAQRIQAIRTHYEAILAEAAAANPEKPASGRRGRTAQSVPFNLYRRLRDHADDVLRFTTDPRVPFSNNLAEQAIRMPKVKHKIAGCFRTTEGALAFCTIRSYLATLQKQHFDLFQSLIQVFRGNTPQPNFSG</sequence>
<evidence type="ECO:0000259" key="2">
    <source>
        <dbReference type="Pfam" id="PF03050"/>
    </source>
</evidence>
<evidence type="ECO:0000256" key="1">
    <source>
        <dbReference type="SAM" id="MobiDB-lite"/>
    </source>
</evidence>
<dbReference type="PANTHER" id="PTHR33678">
    <property type="entry name" value="BLL1576 PROTEIN"/>
    <property type="match status" value="1"/>
</dbReference>
<evidence type="ECO:0000313" key="6">
    <source>
        <dbReference type="Proteomes" id="UP000426424"/>
    </source>
</evidence>
<dbReference type="Pfam" id="PF20042">
    <property type="entry name" value="DUF6444"/>
    <property type="match status" value="1"/>
</dbReference>
<feature type="domain" description="Transposase IS66 zinc-finger binding" evidence="3">
    <location>
        <begin position="110"/>
        <end position="153"/>
    </location>
</feature>
<dbReference type="Pfam" id="PF13005">
    <property type="entry name" value="zf-IS66"/>
    <property type="match status" value="1"/>
</dbReference>
<protein>
    <submittedName>
        <fullName evidence="5">IS66 family transposase</fullName>
    </submittedName>
</protein>
<dbReference type="InterPro" id="IPR052344">
    <property type="entry name" value="Transposase-related"/>
</dbReference>
<dbReference type="RefSeq" id="WP_153974377.1">
    <property type="nucleotide sequence ID" value="NZ_CP039268.1"/>
</dbReference>
<reference evidence="5 6" key="1">
    <citation type="submission" date="2019-12" db="EMBL/GenBank/DDBJ databases">
        <title>The complete genome of the thermophilic, anoxygenic phototrophic gammaproteobacterium Thermochromatium tepidum.</title>
        <authorList>
            <person name="Sattley W.M."/>
            <person name="Swingley W.D."/>
            <person name="Burchell B.M."/>
            <person name="Gurbani S.A."/>
            <person name="Kujawa C.M."/>
            <person name="Nuccio D.A."/>
            <person name="Schladweiler J."/>
            <person name="Shaffer K.N."/>
            <person name="Stokes L.M."/>
            <person name="Touchman J.W."/>
            <person name="Blankenship R.E."/>
            <person name="Madigan M.T."/>
        </authorList>
    </citation>
    <scope>NUCLEOTIDE SEQUENCE [LARGE SCALE GENOMIC DNA]</scope>
    <source>
        <strain evidence="5 6">ATCC 43061</strain>
    </source>
</reference>
<dbReference type="InterPro" id="IPR045618">
    <property type="entry name" value="DUF6444"/>
</dbReference>
<name>A0A6I6E6P0_THETI</name>
<evidence type="ECO:0000259" key="3">
    <source>
        <dbReference type="Pfam" id="PF13005"/>
    </source>
</evidence>
<organism evidence="5 6">
    <name type="scientific">Thermochromatium tepidum ATCC 43061</name>
    <dbReference type="NCBI Taxonomy" id="316276"/>
    <lineage>
        <taxon>Bacteria</taxon>
        <taxon>Pseudomonadati</taxon>
        <taxon>Pseudomonadota</taxon>
        <taxon>Gammaproteobacteria</taxon>
        <taxon>Chromatiales</taxon>
        <taxon>Chromatiaceae</taxon>
        <taxon>Thermochromatium</taxon>
    </lineage>
</organism>
<feature type="region of interest" description="Disordered" evidence="1">
    <location>
        <begin position="51"/>
        <end position="97"/>
    </location>
</feature>